<sequence>MEKKSIAAAQEFNDKQFTKRILFREEESTVFVLNFMPGQQLPAHKHPGTSVYLMVLQGSGTLTIDGVPAEVNEKDVILAGGEEEFAFLNNGNVNTTLYVMLNKIPDERYVQNI</sequence>
<dbReference type="RefSeq" id="WP_053476491.1">
    <property type="nucleotide sequence ID" value="NZ_CP041305.1"/>
</dbReference>
<evidence type="ECO:0000259" key="1">
    <source>
        <dbReference type="Pfam" id="PF07883"/>
    </source>
</evidence>
<accession>A0A0Q3T993</accession>
<dbReference type="SUPFAM" id="SSF51182">
    <property type="entry name" value="RmlC-like cupins"/>
    <property type="match status" value="1"/>
</dbReference>
<dbReference type="EMBL" id="LJIX01000006">
    <property type="protein sequence ID" value="KQL19957.1"/>
    <property type="molecule type" value="Genomic_DNA"/>
</dbReference>
<dbReference type="Proteomes" id="UP000050996">
    <property type="component" value="Unassembled WGS sequence"/>
</dbReference>
<dbReference type="PATRIC" id="fig|1637975.4.peg.3150"/>
<comment type="caution">
    <text evidence="2">The sequence shown here is derived from an EMBL/GenBank/DDBJ whole genome shotgun (WGS) entry which is preliminary data.</text>
</comment>
<dbReference type="Pfam" id="PF07883">
    <property type="entry name" value="Cupin_2"/>
    <property type="match status" value="1"/>
</dbReference>
<proteinExistence type="predicted"/>
<evidence type="ECO:0000313" key="3">
    <source>
        <dbReference type="Proteomes" id="UP000050996"/>
    </source>
</evidence>
<dbReference type="InterPro" id="IPR014710">
    <property type="entry name" value="RmlC-like_jellyroll"/>
</dbReference>
<dbReference type="Gene3D" id="2.60.120.10">
    <property type="entry name" value="Jelly Rolls"/>
    <property type="match status" value="1"/>
</dbReference>
<organism evidence="2 3">
    <name type="scientific">Cytobacillus solani</name>
    <dbReference type="NCBI Taxonomy" id="1637975"/>
    <lineage>
        <taxon>Bacteria</taxon>
        <taxon>Bacillati</taxon>
        <taxon>Bacillota</taxon>
        <taxon>Bacilli</taxon>
        <taxon>Bacillales</taxon>
        <taxon>Bacillaceae</taxon>
        <taxon>Cytobacillus</taxon>
    </lineage>
</organism>
<feature type="domain" description="Cupin type-2" evidence="1">
    <location>
        <begin position="32"/>
        <end position="98"/>
    </location>
</feature>
<protein>
    <submittedName>
        <fullName evidence="2">Cupin</fullName>
    </submittedName>
</protein>
<dbReference type="AlphaFoldDB" id="A0A0Q3T993"/>
<dbReference type="InterPro" id="IPR013096">
    <property type="entry name" value="Cupin_2"/>
</dbReference>
<keyword evidence="3" id="KW-1185">Reference proteome</keyword>
<evidence type="ECO:0000313" key="2">
    <source>
        <dbReference type="EMBL" id="KQL19957.1"/>
    </source>
</evidence>
<gene>
    <name evidence="2" type="ORF">AN957_16215</name>
</gene>
<reference evidence="2 3" key="1">
    <citation type="submission" date="2015-09" db="EMBL/GenBank/DDBJ databases">
        <title>Genome sequencing project for genomic taxonomy and phylogenomics of Bacillus-like bacteria.</title>
        <authorList>
            <person name="Liu B."/>
            <person name="Wang J."/>
            <person name="Zhu Y."/>
            <person name="Liu G."/>
            <person name="Chen Q."/>
            <person name="Chen Z."/>
            <person name="Lan J."/>
            <person name="Che J."/>
            <person name="Ge C."/>
            <person name="Shi H."/>
            <person name="Pan Z."/>
            <person name="Liu X."/>
        </authorList>
    </citation>
    <scope>NUCLEOTIDE SEQUENCE [LARGE SCALE GENOMIC DNA]</scope>
    <source>
        <strain evidence="2 3">FJAT-18043</strain>
    </source>
</reference>
<dbReference type="STRING" id="1637975.AN957_16215"/>
<dbReference type="InterPro" id="IPR011051">
    <property type="entry name" value="RmlC_Cupin_sf"/>
</dbReference>
<name>A0A0Q3T993_9BACI</name>